<dbReference type="Ensembl" id="ENSOANT00000063743.1">
    <property type="protein sequence ID" value="ENSOANP00000042255.1"/>
    <property type="gene ID" value="ENSOANG00000039214.1"/>
</dbReference>
<dbReference type="AlphaFoldDB" id="A0A6I8NM56"/>
<feature type="region of interest" description="Disordered" evidence="1">
    <location>
        <begin position="102"/>
        <end position="170"/>
    </location>
</feature>
<name>A0A6I8NM56_ORNAN</name>
<reference evidence="2" key="1">
    <citation type="submission" date="2025-08" db="UniProtKB">
        <authorList>
            <consortium name="Ensembl"/>
        </authorList>
    </citation>
    <scope>IDENTIFICATION</scope>
    <source>
        <strain evidence="2">Glennie</strain>
    </source>
</reference>
<reference evidence="2" key="2">
    <citation type="submission" date="2025-09" db="UniProtKB">
        <authorList>
            <consortium name="Ensembl"/>
        </authorList>
    </citation>
    <scope>IDENTIFICATION</scope>
    <source>
        <strain evidence="2">Glennie</strain>
    </source>
</reference>
<dbReference type="OMA" id="PHTPRCI"/>
<evidence type="ECO:0000256" key="1">
    <source>
        <dbReference type="SAM" id="MobiDB-lite"/>
    </source>
</evidence>
<dbReference type="Proteomes" id="UP000002279">
    <property type="component" value="Unplaced"/>
</dbReference>
<evidence type="ECO:0000313" key="3">
    <source>
        <dbReference type="Proteomes" id="UP000002279"/>
    </source>
</evidence>
<sequence>MPQPRPVPGISVVLAAQGRGHDAHQLLPGSLGFGGEVLAQRGCQDYDEVVAQELKTHPEILGVHVQLLGVQLAELGKVALHVVEVLDGLPERSEHLLPVGTDPGVAHDGRGAGQVPKGAEIPLRPGVHDQQPGTETQEGQPWARPPYSHPAHPQGKQGPSGLAWLDWPGH</sequence>
<accession>A0A6I8NM56</accession>
<organism evidence="2 3">
    <name type="scientific">Ornithorhynchus anatinus</name>
    <name type="common">Duckbill platypus</name>
    <dbReference type="NCBI Taxonomy" id="9258"/>
    <lineage>
        <taxon>Eukaryota</taxon>
        <taxon>Metazoa</taxon>
        <taxon>Chordata</taxon>
        <taxon>Craniata</taxon>
        <taxon>Vertebrata</taxon>
        <taxon>Euteleostomi</taxon>
        <taxon>Mammalia</taxon>
        <taxon>Monotremata</taxon>
        <taxon>Ornithorhynchidae</taxon>
        <taxon>Ornithorhynchus</taxon>
    </lineage>
</organism>
<protein>
    <submittedName>
        <fullName evidence="2">Uncharacterized protein</fullName>
    </submittedName>
</protein>
<keyword evidence="3" id="KW-1185">Reference proteome</keyword>
<evidence type="ECO:0000313" key="2">
    <source>
        <dbReference type="Ensembl" id="ENSOANP00000042255.1"/>
    </source>
</evidence>
<dbReference type="GeneTree" id="ENSGT00960000189084"/>
<dbReference type="InParanoid" id="A0A6I8NM56"/>
<proteinExistence type="predicted"/>